<feature type="transmembrane region" description="Helical" evidence="1">
    <location>
        <begin position="482"/>
        <end position="501"/>
    </location>
</feature>
<evidence type="ECO:0000313" key="3">
    <source>
        <dbReference type="Proteomes" id="UP000649604"/>
    </source>
</evidence>
<name>A0A9D5Q814_9BACT</name>
<sequence length="824" mass="94316">MISESISKKMPRYNLQALQTFVAKRPTLCALSGLLLIGAIFFAQLLFSGEIINATDILTQQYFWNVFIKENLFVDPCFRTWLPYVNAGTPFSGGLNLLFRPISLLTLLLLPVHVAISYEIVLHLLLMGVGMYFYMRELRVSHLSAFFAALFLMLNGEIVTLINAGHVNKIGAIFPITLVFFTLERALRRKTLWAFLLVGAALGFQFWQGHVQISYYTCIAVGLYLFIRFSIIYYHTRNQVQVSFLLLFAVVMVVVFLLLSAVEFLPLLSFATVSERAEGVSYEFATSWSMPPEELITYVIPGFFGFRRPNYYDDEEIVTYWGRMPFTQTGRYFGLLPLLFMLLAICFVRNRHVLTLSIIALIALILGMGKYIPIYKFLYEYVPGFNMFRVPQMILFLFAFATSALAGFGAQWLFGNFSQRKERRLRLFVLAGIAIFLLAWLITIALPQVEQAILALFHQAFFRKGATQEIAAARFDNIFRGFLLFNVLFGLALVVLSLRLVKPLRLPWIVVAMLSLYLLDIGLFNSHYLDTIPLENSHYVDENDAIRYFKAHPGLYRILQATNTPVSYATANKYLYYHLFNVSGYEAVGVEYYNTYLENMALGTPLVDLLNIKYLILPKDAQVNDQELEVGDIIGPYKVVLTTEVVLLENLNALPRAFPVHHVTVLTTPEEIFSTLLRQDFQPSKTVIIEEQLPSQWSRLLAEGTQIPSSQSTVEVTFYLNRTIRLRANMAEDGFVVLSEKYYPGWKAYVDGQETPIYKADYTLQSIFVPQGEHEITFLYQPTQFFWGLGITVSTLVVLLGVALYTRGTKRRRENRRMLKMDTM</sequence>
<evidence type="ECO:0000256" key="1">
    <source>
        <dbReference type="SAM" id="Phobius"/>
    </source>
</evidence>
<dbReference type="PANTHER" id="PTHR38454:SF1">
    <property type="entry name" value="INTEGRAL MEMBRANE PROTEIN"/>
    <property type="match status" value="1"/>
</dbReference>
<feature type="transmembrane region" description="Helical" evidence="1">
    <location>
        <begin position="166"/>
        <end position="183"/>
    </location>
</feature>
<feature type="transmembrane region" description="Helical" evidence="1">
    <location>
        <begin position="393"/>
        <end position="415"/>
    </location>
</feature>
<feature type="transmembrane region" description="Helical" evidence="1">
    <location>
        <begin position="330"/>
        <end position="348"/>
    </location>
</feature>
<keyword evidence="1" id="KW-1133">Transmembrane helix</keyword>
<evidence type="ECO:0000313" key="2">
    <source>
        <dbReference type="EMBL" id="MBD3327495.1"/>
    </source>
</evidence>
<accession>A0A9D5Q814</accession>
<protein>
    <submittedName>
        <fullName evidence="2">YfhO family protein</fullName>
    </submittedName>
</protein>
<feature type="transmembrane region" description="Helical" evidence="1">
    <location>
        <begin position="190"/>
        <end position="207"/>
    </location>
</feature>
<feature type="transmembrane region" description="Helical" evidence="1">
    <location>
        <begin position="785"/>
        <end position="806"/>
    </location>
</feature>
<dbReference type="Pfam" id="PF09586">
    <property type="entry name" value="YfhO"/>
    <property type="match status" value="1"/>
</dbReference>
<organism evidence="2 3">
    <name type="scientific">candidate division KSB3 bacterium</name>
    <dbReference type="NCBI Taxonomy" id="2044937"/>
    <lineage>
        <taxon>Bacteria</taxon>
        <taxon>candidate division KSB3</taxon>
    </lineage>
</organism>
<feature type="transmembrane region" description="Helical" evidence="1">
    <location>
        <begin position="242"/>
        <end position="262"/>
    </location>
</feature>
<keyword evidence="1" id="KW-0472">Membrane</keyword>
<reference evidence="2" key="1">
    <citation type="submission" date="2019-11" db="EMBL/GenBank/DDBJ databases">
        <title>Microbial mats filling the niche in hypersaline microbial mats.</title>
        <authorList>
            <person name="Wong H.L."/>
            <person name="Macleod F.I."/>
            <person name="White R.A. III"/>
            <person name="Burns B.P."/>
        </authorList>
    </citation>
    <scope>NUCLEOTIDE SEQUENCE</scope>
    <source>
        <strain evidence="2">Rbin_158</strain>
    </source>
</reference>
<feature type="transmembrane region" description="Helical" evidence="1">
    <location>
        <begin position="102"/>
        <end position="126"/>
    </location>
</feature>
<feature type="transmembrane region" description="Helical" evidence="1">
    <location>
        <begin position="138"/>
        <end position="154"/>
    </location>
</feature>
<feature type="transmembrane region" description="Helical" evidence="1">
    <location>
        <begin position="28"/>
        <end position="47"/>
    </location>
</feature>
<dbReference type="AlphaFoldDB" id="A0A9D5Q814"/>
<proteinExistence type="predicted"/>
<feature type="transmembrane region" description="Helical" evidence="1">
    <location>
        <begin position="353"/>
        <end position="373"/>
    </location>
</feature>
<dbReference type="InterPro" id="IPR018580">
    <property type="entry name" value="Uncharacterised_YfhO"/>
</dbReference>
<feature type="transmembrane region" description="Helical" evidence="1">
    <location>
        <begin position="427"/>
        <end position="446"/>
    </location>
</feature>
<feature type="transmembrane region" description="Helical" evidence="1">
    <location>
        <begin position="213"/>
        <end position="235"/>
    </location>
</feature>
<dbReference type="Proteomes" id="UP000649604">
    <property type="component" value="Unassembled WGS sequence"/>
</dbReference>
<feature type="transmembrane region" description="Helical" evidence="1">
    <location>
        <begin position="508"/>
        <end position="529"/>
    </location>
</feature>
<keyword evidence="1" id="KW-0812">Transmembrane</keyword>
<dbReference type="PANTHER" id="PTHR38454">
    <property type="entry name" value="INTEGRAL MEMBRANE PROTEIN-RELATED"/>
    <property type="match status" value="1"/>
</dbReference>
<gene>
    <name evidence="2" type="ORF">GF339_23120</name>
</gene>
<dbReference type="EMBL" id="WJJP01000746">
    <property type="protein sequence ID" value="MBD3327495.1"/>
    <property type="molecule type" value="Genomic_DNA"/>
</dbReference>
<comment type="caution">
    <text evidence="2">The sequence shown here is derived from an EMBL/GenBank/DDBJ whole genome shotgun (WGS) entry which is preliminary data.</text>
</comment>